<accession>A0A1I7BBQ2</accession>
<evidence type="ECO:0000259" key="2">
    <source>
        <dbReference type="Pfam" id="PF00892"/>
    </source>
</evidence>
<dbReference type="Pfam" id="PF00892">
    <property type="entry name" value="EamA"/>
    <property type="match status" value="2"/>
</dbReference>
<protein>
    <submittedName>
        <fullName evidence="3">EamA-like transporter family protein</fullName>
    </submittedName>
</protein>
<evidence type="ECO:0000313" key="4">
    <source>
        <dbReference type="Proteomes" id="UP000236454"/>
    </source>
</evidence>
<feature type="domain" description="EamA" evidence="2">
    <location>
        <begin position="9"/>
        <end position="137"/>
    </location>
</feature>
<dbReference type="InterPro" id="IPR000620">
    <property type="entry name" value="EamA_dom"/>
</dbReference>
<keyword evidence="1" id="KW-0812">Transmembrane</keyword>
<feature type="domain" description="EamA" evidence="2">
    <location>
        <begin position="147"/>
        <end position="290"/>
    </location>
</feature>
<feature type="transmembrane region" description="Helical" evidence="1">
    <location>
        <begin position="91"/>
        <end position="109"/>
    </location>
</feature>
<dbReference type="InterPro" id="IPR037185">
    <property type="entry name" value="EmrE-like"/>
</dbReference>
<organism evidence="3 4">
    <name type="scientific">Lishizhenia tianjinensis</name>
    <dbReference type="NCBI Taxonomy" id="477690"/>
    <lineage>
        <taxon>Bacteria</taxon>
        <taxon>Pseudomonadati</taxon>
        <taxon>Bacteroidota</taxon>
        <taxon>Flavobacteriia</taxon>
        <taxon>Flavobacteriales</taxon>
        <taxon>Crocinitomicaceae</taxon>
        <taxon>Lishizhenia</taxon>
    </lineage>
</organism>
<dbReference type="OrthoDB" id="9150437at2"/>
<reference evidence="3 4" key="1">
    <citation type="submission" date="2016-10" db="EMBL/GenBank/DDBJ databases">
        <authorList>
            <person name="de Groot N.N."/>
        </authorList>
    </citation>
    <scope>NUCLEOTIDE SEQUENCE [LARGE SCALE GENOMIC DNA]</scope>
    <source>
        <strain evidence="3 4">CGMCC 1.7005</strain>
    </source>
</reference>
<feature type="transmembrane region" description="Helical" evidence="1">
    <location>
        <begin position="241"/>
        <end position="263"/>
    </location>
</feature>
<keyword evidence="1" id="KW-1133">Transmembrane helix</keyword>
<feature type="transmembrane region" description="Helical" evidence="1">
    <location>
        <begin position="9"/>
        <end position="29"/>
    </location>
</feature>
<dbReference type="EMBL" id="FPAS01000005">
    <property type="protein sequence ID" value="SFT84626.1"/>
    <property type="molecule type" value="Genomic_DNA"/>
</dbReference>
<dbReference type="PANTHER" id="PTHR22911:SF79">
    <property type="entry name" value="MOBA-LIKE NTP TRANSFERASE DOMAIN-CONTAINING PROTEIN"/>
    <property type="match status" value="1"/>
</dbReference>
<keyword evidence="4" id="KW-1185">Reference proteome</keyword>
<dbReference type="GO" id="GO:0016020">
    <property type="term" value="C:membrane"/>
    <property type="evidence" value="ECO:0007669"/>
    <property type="project" value="InterPro"/>
</dbReference>
<dbReference type="STRING" id="477690.SAMN05216474_2658"/>
<sequence>MSKVFKYQILLHIVIFLWGYTAILGKWINLDALGIVWYRMGIAFLSLLAFMLILKKKIIIQHKATALKTVGVGFLVALHWLFFFLSVQVSTASLAIVCAATATMHVSWLEPIVMKRKFLASEFVLSLLVVAGILIITFDSTVETNVLGIVFGLMAGLFAALFATFNGYLVNKTSAATITLYEMFSGFILLSVCLLLAPTFGFNELQANLTKINGEDVAWLLFLGIICTSVAFLASVETTKLLGAFTVSLSINMEPIYTMIIAALFLNENEKVGEYFYLGAFLIVFAVFFNGMVKYYKSRRVKKASQAKA</sequence>
<dbReference type="SUPFAM" id="SSF103481">
    <property type="entry name" value="Multidrug resistance efflux transporter EmrE"/>
    <property type="match status" value="2"/>
</dbReference>
<proteinExistence type="predicted"/>
<evidence type="ECO:0000256" key="1">
    <source>
        <dbReference type="SAM" id="Phobius"/>
    </source>
</evidence>
<feature type="transmembrane region" description="Helical" evidence="1">
    <location>
        <begin position="275"/>
        <end position="293"/>
    </location>
</feature>
<evidence type="ECO:0000313" key="3">
    <source>
        <dbReference type="EMBL" id="SFT84626.1"/>
    </source>
</evidence>
<keyword evidence="1" id="KW-0472">Membrane</keyword>
<feature type="transmembrane region" description="Helical" evidence="1">
    <location>
        <begin position="178"/>
        <end position="197"/>
    </location>
</feature>
<name>A0A1I7BBQ2_9FLAO</name>
<dbReference type="PANTHER" id="PTHR22911">
    <property type="entry name" value="ACYL-MALONYL CONDENSING ENZYME-RELATED"/>
    <property type="match status" value="1"/>
</dbReference>
<dbReference type="RefSeq" id="WP_090251345.1">
    <property type="nucleotide sequence ID" value="NZ_FPAS01000005.1"/>
</dbReference>
<dbReference type="Proteomes" id="UP000236454">
    <property type="component" value="Unassembled WGS sequence"/>
</dbReference>
<feature type="transmembrane region" description="Helical" evidence="1">
    <location>
        <begin position="217"/>
        <end position="234"/>
    </location>
</feature>
<feature type="transmembrane region" description="Helical" evidence="1">
    <location>
        <begin position="118"/>
        <end position="138"/>
    </location>
</feature>
<feature type="transmembrane region" description="Helical" evidence="1">
    <location>
        <begin position="66"/>
        <end position="85"/>
    </location>
</feature>
<feature type="transmembrane region" description="Helical" evidence="1">
    <location>
        <begin position="144"/>
        <end position="166"/>
    </location>
</feature>
<dbReference type="AlphaFoldDB" id="A0A1I7BBQ2"/>
<feature type="transmembrane region" description="Helical" evidence="1">
    <location>
        <begin position="35"/>
        <end position="54"/>
    </location>
</feature>
<gene>
    <name evidence="3" type="ORF">SAMN05216474_2658</name>
</gene>